<dbReference type="PANTHER" id="PTHR10434">
    <property type="entry name" value="1-ACYL-SN-GLYCEROL-3-PHOSPHATE ACYLTRANSFERASE"/>
    <property type="match status" value="1"/>
</dbReference>
<dbReference type="GO" id="GO:0003841">
    <property type="term" value="F:1-acylglycerol-3-phosphate O-acyltransferase activity"/>
    <property type="evidence" value="ECO:0007669"/>
    <property type="project" value="TreeGrafter"/>
</dbReference>
<dbReference type="SMART" id="SM00563">
    <property type="entry name" value="PlsC"/>
    <property type="match status" value="1"/>
</dbReference>
<keyword evidence="3 6" id="KW-0012">Acyltransferase</keyword>
<dbReference type="Pfam" id="PF01553">
    <property type="entry name" value="Acyltransferase"/>
    <property type="match status" value="1"/>
</dbReference>
<accession>A0A5C6TTW8</accession>
<evidence type="ECO:0000256" key="1">
    <source>
        <dbReference type="ARBA" id="ARBA00005189"/>
    </source>
</evidence>
<dbReference type="PANTHER" id="PTHR10434:SF11">
    <property type="entry name" value="1-ACYL-SN-GLYCEROL-3-PHOSPHATE ACYLTRANSFERASE"/>
    <property type="match status" value="1"/>
</dbReference>
<evidence type="ECO:0000313" key="6">
    <source>
        <dbReference type="EMBL" id="TXC63325.1"/>
    </source>
</evidence>
<evidence type="ECO:0000256" key="3">
    <source>
        <dbReference type="ARBA" id="ARBA00023315"/>
    </source>
</evidence>
<evidence type="ECO:0000256" key="2">
    <source>
        <dbReference type="ARBA" id="ARBA00022679"/>
    </source>
</evidence>
<evidence type="ECO:0000259" key="5">
    <source>
        <dbReference type="SMART" id="SM00563"/>
    </source>
</evidence>
<keyword evidence="4" id="KW-0472">Membrane</keyword>
<gene>
    <name evidence="6" type="ORF">FRZ32_06420</name>
</gene>
<comment type="caution">
    <text evidence="6">The sequence shown here is derived from an EMBL/GenBank/DDBJ whole genome shotgun (WGS) entry which is preliminary data.</text>
</comment>
<evidence type="ECO:0000256" key="4">
    <source>
        <dbReference type="SAM" id="Phobius"/>
    </source>
</evidence>
<name>A0A5C6TTW8_9SPHN</name>
<keyword evidence="4" id="KW-0812">Transmembrane</keyword>
<sequence>MAVLRSALFALVFYGWTAIAVFLAYPISLFGERAARGWAHSWARYHRWCCANILGIRSRIEGAPPKGAVLVAAKHQSMFETIEIVLMLDEPAMVLKRELARIPFWGRIVTAYGAIPVDRSGGAAALRQMMRAAEVAIAEGRPILIFPEGTRVRPGETPPLQPGFAGLYRALKLPVAAVALDSGRLWPRGRFVKRPGIVTMRFAEPIPPGLKRGEIEARVHEAINALEGGA</sequence>
<feature type="transmembrane region" description="Helical" evidence="4">
    <location>
        <begin position="6"/>
        <end position="27"/>
    </location>
</feature>
<dbReference type="InterPro" id="IPR002123">
    <property type="entry name" value="Plipid/glycerol_acylTrfase"/>
</dbReference>
<comment type="pathway">
    <text evidence="1">Lipid metabolism.</text>
</comment>
<keyword evidence="4" id="KW-1133">Transmembrane helix</keyword>
<dbReference type="OrthoDB" id="5290997at2"/>
<keyword evidence="2 6" id="KW-0808">Transferase</keyword>
<protein>
    <submittedName>
        <fullName evidence="6">1-acyl-sn-glycerol-3-phosphate acyltransferase</fullName>
    </submittedName>
</protein>
<dbReference type="RefSeq" id="WP_147042735.1">
    <property type="nucleotide sequence ID" value="NZ_BAABIR010000003.1"/>
</dbReference>
<dbReference type="AlphaFoldDB" id="A0A5C6TTW8"/>
<keyword evidence="7" id="KW-1185">Reference proteome</keyword>
<reference evidence="6 7" key="1">
    <citation type="journal article" date="2015" name="J. Microbiol.">
        <title>Sphingosinicella ginsenosidimutans sp. nov., with ginsenoside converting activity.</title>
        <authorList>
            <person name="Kim J.K."/>
            <person name="Kang M.S."/>
            <person name="Park S.C."/>
            <person name="Kim K.M."/>
            <person name="Choi K."/>
            <person name="Yoon M.H."/>
            <person name="Im W.T."/>
        </authorList>
    </citation>
    <scope>NUCLEOTIDE SEQUENCE [LARGE SCALE GENOMIC DNA]</scope>
    <source>
        <strain evidence="6 7">BS-11</strain>
    </source>
</reference>
<proteinExistence type="predicted"/>
<organism evidence="6 7">
    <name type="scientific">Allosphingosinicella ginsenosidimutans</name>
    <dbReference type="NCBI Taxonomy" id="1176539"/>
    <lineage>
        <taxon>Bacteria</taxon>
        <taxon>Pseudomonadati</taxon>
        <taxon>Pseudomonadota</taxon>
        <taxon>Alphaproteobacteria</taxon>
        <taxon>Sphingomonadales</taxon>
        <taxon>Sphingomonadaceae</taxon>
        <taxon>Allosphingosinicella</taxon>
    </lineage>
</organism>
<feature type="domain" description="Phospholipid/glycerol acyltransferase" evidence="5">
    <location>
        <begin position="69"/>
        <end position="183"/>
    </location>
</feature>
<dbReference type="GO" id="GO:0006654">
    <property type="term" value="P:phosphatidic acid biosynthetic process"/>
    <property type="evidence" value="ECO:0007669"/>
    <property type="project" value="TreeGrafter"/>
</dbReference>
<dbReference type="SUPFAM" id="SSF69593">
    <property type="entry name" value="Glycerol-3-phosphate (1)-acyltransferase"/>
    <property type="match status" value="1"/>
</dbReference>
<evidence type="ECO:0000313" key="7">
    <source>
        <dbReference type="Proteomes" id="UP000321249"/>
    </source>
</evidence>
<dbReference type="Proteomes" id="UP000321249">
    <property type="component" value="Unassembled WGS sequence"/>
</dbReference>
<dbReference type="CDD" id="cd07989">
    <property type="entry name" value="LPLAT_AGPAT-like"/>
    <property type="match status" value="1"/>
</dbReference>
<dbReference type="EMBL" id="VOQQ01000001">
    <property type="protein sequence ID" value="TXC63325.1"/>
    <property type="molecule type" value="Genomic_DNA"/>
</dbReference>